<name>A0ACC7SCU0_DOLFA</name>
<evidence type="ECO:0000313" key="1">
    <source>
        <dbReference type="EMBL" id="MTJ46343.1"/>
    </source>
</evidence>
<dbReference type="Proteomes" id="UP001517388">
    <property type="component" value="Unassembled WGS sequence"/>
</dbReference>
<dbReference type="EMBL" id="VILF01000008">
    <property type="protein sequence ID" value="MTJ46343.1"/>
    <property type="molecule type" value="Genomic_DNA"/>
</dbReference>
<sequence>MNQNPLIDSTKSPQTPGLNPTLTMALASLEIQLDQELTRYRRTRKNTKSPEFDVNKKSKST</sequence>
<evidence type="ECO:0000313" key="2">
    <source>
        <dbReference type="Proteomes" id="UP001517388"/>
    </source>
</evidence>
<proteinExistence type="predicted"/>
<keyword evidence="2" id="KW-1185">Reference proteome</keyword>
<accession>A0ACC7SCU0</accession>
<gene>
    <name evidence="1" type="ORF">FJR39_25875</name>
</gene>
<protein>
    <submittedName>
        <fullName evidence="1">Uncharacterized protein</fullName>
    </submittedName>
</protein>
<organism evidence="1 2">
    <name type="scientific">Dolichospermum flos-aquae UHCC 0037</name>
    <dbReference type="NCBI Taxonomy" id="2590026"/>
    <lineage>
        <taxon>Bacteria</taxon>
        <taxon>Bacillati</taxon>
        <taxon>Cyanobacteriota</taxon>
        <taxon>Cyanophyceae</taxon>
        <taxon>Nostocales</taxon>
        <taxon>Aphanizomenonaceae</taxon>
        <taxon>Dolichospermum</taxon>
    </lineage>
</organism>
<comment type="caution">
    <text evidence="1">The sequence shown here is derived from an EMBL/GenBank/DDBJ whole genome shotgun (WGS) entry which is preliminary data.</text>
</comment>
<reference evidence="2" key="1">
    <citation type="journal article" date="2020" name="Toxins">
        <title>Phylogenomic Analysis of Secondary Metabolism in the Toxic Cyanobacterial Genera Anabaena, Dolichospermum and Aphanizomenon.</title>
        <authorList>
            <person name="Oesterholm J."/>
            <person name="Popin R.V."/>
            <person name="Fewer D.P."/>
            <person name="Sivonen K."/>
        </authorList>
    </citation>
    <scope>NUCLEOTIDE SEQUENCE [LARGE SCALE GENOMIC DNA]</scope>
    <source>
        <strain evidence="2">UHCC 0037</strain>
    </source>
</reference>